<dbReference type="EMBL" id="UGHX01000002">
    <property type="protein sequence ID" value="STP14267.1"/>
    <property type="molecule type" value="Genomic_DNA"/>
</dbReference>
<name>A0A377JYS1_9HELI</name>
<accession>A0A377JYS1</accession>
<dbReference type="RefSeq" id="WP_258864826.1">
    <property type="nucleotide sequence ID" value="NZ_UGHX01000002.1"/>
</dbReference>
<reference evidence="1 2" key="1">
    <citation type="submission" date="2018-06" db="EMBL/GenBank/DDBJ databases">
        <authorList>
            <consortium name="Pathogen Informatics"/>
            <person name="Doyle S."/>
        </authorList>
    </citation>
    <scope>NUCLEOTIDE SEQUENCE [LARGE SCALE GENOMIC DNA]</scope>
    <source>
        <strain evidence="1 2">NCTC12219</strain>
    </source>
</reference>
<evidence type="ECO:0000313" key="1">
    <source>
        <dbReference type="EMBL" id="STP14267.1"/>
    </source>
</evidence>
<evidence type="ECO:0000313" key="2">
    <source>
        <dbReference type="Proteomes" id="UP000255103"/>
    </source>
</evidence>
<proteinExistence type="predicted"/>
<dbReference type="Proteomes" id="UP000255103">
    <property type="component" value="Unassembled WGS sequence"/>
</dbReference>
<protein>
    <submittedName>
        <fullName evidence="1">Uncharacterized protein</fullName>
    </submittedName>
</protein>
<dbReference type="AlphaFoldDB" id="A0A377JYS1"/>
<gene>
    <name evidence="1" type="ORF">NCTC12219_01814</name>
</gene>
<sequence length="145" mass="16295">MHILRFIRNFINVRNALKTENFSTKELHTIALQSCVEYEKLYLQEQAQVLQEENLRAKMQLDFLNAQATLQSTKAQVLNTLVQCQSMLKSLKDNAAINRANAMVSFLQVVGNATNSGGISAHSNNVIQTINLIGLDDEAKKLKDF</sequence>
<organism evidence="1 2">
    <name type="scientific">Helicobacter cinaedi</name>
    <dbReference type="NCBI Taxonomy" id="213"/>
    <lineage>
        <taxon>Bacteria</taxon>
        <taxon>Pseudomonadati</taxon>
        <taxon>Campylobacterota</taxon>
        <taxon>Epsilonproteobacteria</taxon>
        <taxon>Campylobacterales</taxon>
        <taxon>Helicobacteraceae</taxon>
        <taxon>Helicobacter</taxon>
    </lineage>
</organism>